<comment type="caution">
    <text evidence="3">The sequence shown here is derived from an EMBL/GenBank/DDBJ whole genome shotgun (WGS) entry which is preliminary data.</text>
</comment>
<feature type="compositionally biased region" description="Polar residues" evidence="1">
    <location>
        <begin position="107"/>
        <end position="120"/>
    </location>
</feature>
<sequence>MNAKLIAIATSSTLMIANTSTALAEQPYKTSGNQVVVTQLQPRQTYLVQTTDTSGKEDSIYVTTNECGYVMINNGGNYQRLTINNETIRPFALASKPYPSCNPRLNPRNSNTQQQQSSDR</sequence>
<organism evidence="3 4">
    <name type="scientific">Aerosakkonema funiforme FACHB-1375</name>
    <dbReference type="NCBI Taxonomy" id="2949571"/>
    <lineage>
        <taxon>Bacteria</taxon>
        <taxon>Bacillati</taxon>
        <taxon>Cyanobacteriota</taxon>
        <taxon>Cyanophyceae</taxon>
        <taxon>Oscillatoriophycideae</taxon>
        <taxon>Aerosakkonematales</taxon>
        <taxon>Aerosakkonemataceae</taxon>
        <taxon>Aerosakkonema</taxon>
    </lineage>
</organism>
<dbReference type="Proteomes" id="UP000641646">
    <property type="component" value="Unassembled WGS sequence"/>
</dbReference>
<reference evidence="3" key="2">
    <citation type="submission" date="2020-08" db="EMBL/GenBank/DDBJ databases">
        <authorList>
            <person name="Chen M."/>
            <person name="Teng W."/>
            <person name="Zhao L."/>
            <person name="Hu C."/>
            <person name="Zhou Y."/>
            <person name="Han B."/>
            <person name="Song L."/>
            <person name="Shu W."/>
        </authorList>
    </citation>
    <scope>NUCLEOTIDE SEQUENCE</scope>
    <source>
        <strain evidence="3">FACHB-1375</strain>
    </source>
</reference>
<dbReference type="EMBL" id="JACJPW010000098">
    <property type="protein sequence ID" value="MBD2184880.1"/>
    <property type="molecule type" value="Genomic_DNA"/>
</dbReference>
<evidence type="ECO:0000256" key="1">
    <source>
        <dbReference type="SAM" id="MobiDB-lite"/>
    </source>
</evidence>
<evidence type="ECO:0000256" key="2">
    <source>
        <dbReference type="SAM" id="SignalP"/>
    </source>
</evidence>
<feature type="signal peptide" evidence="2">
    <location>
        <begin position="1"/>
        <end position="24"/>
    </location>
</feature>
<protein>
    <submittedName>
        <fullName evidence="3">Uncharacterized protein</fullName>
    </submittedName>
</protein>
<name>A0A926ZJC6_9CYAN</name>
<dbReference type="RefSeq" id="WP_190472140.1">
    <property type="nucleotide sequence ID" value="NZ_JACJPW010000098.1"/>
</dbReference>
<proteinExistence type="predicted"/>
<feature type="region of interest" description="Disordered" evidence="1">
    <location>
        <begin position="94"/>
        <end position="120"/>
    </location>
</feature>
<feature type="chain" id="PRO_5037094181" evidence="2">
    <location>
        <begin position="25"/>
        <end position="120"/>
    </location>
</feature>
<accession>A0A926ZJC6</accession>
<dbReference type="AlphaFoldDB" id="A0A926ZJC6"/>
<evidence type="ECO:0000313" key="3">
    <source>
        <dbReference type="EMBL" id="MBD2184880.1"/>
    </source>
</evidence>
<keyword evidence="4" id="KW-1185">Reference proteome</keyword>
<gene>
    <name evidence="3" type="ORF">H6G03_28045</name>
</gene>
<evidence type="ECO:0000313" key="4">
    <source>
        <dbReference type="Proteomes" id="UP000641646"/>
    </source>
</evidence>
<reference evidence="3" key="1">
    <citation type="journal article" date="2015" name="ISME J.">
        <title>Draft Genome Sequence of Streptomyces incarnatus NRRL8089, which Produces the Nucleoside Antibiotic Sinefungin.</title>
        <authorList>
            <person name="Oshima K."/>
            <person name="Hattori M."/>
            <person name="Shimizu H."/>
            <person name="Fukuda K."/>
            <person name="Nemoto M."/>
            <person name="Inagaki K."/>
            <person name="Tamura T."/>
        </authorList>
    </citation>
    <scope>NUCLEOTIDE SEQUENCE</scope>
    <source>
        <strain evidence="3">FACHB-1375</strain>
    </source>
</reference>
<keyword evidence="2" id="KW-0732">Signal</keyword>